<keyword evidence="3" id="KW-1185">Reference proteome</keyword>
<dbReference type="RefSeq" id="WP_160818951.1">
    <property type="nucleotide sequence ID" value="NZ_JBHSXE010000001.1"/>
</dbReference>
<dbReference type="PANTHER" id="PTHR48098">
    <property type="entry name" value="ENTEROCHELIN ESTERASE-RELATED"/>
    <property type="match status" value="1"/>
</dbReference>
<reference evidence="3" key="1">
    <citation type="journal article" date="2019" name="Int. J. Syst. Evol. Microbiol.">
        <title>The Global Catalogue of Microorganisms (GCM) 10K type strain sequencing project: providing services to taxonomists for standard genome sequencing and annotation.</title>
        <authorList>
            <consortium name="The Broad Institute Genomics Platform"/>
            <consortium name="The Broad Institute Genome Sequencing Center for Infectious Disease"/>
            <person name="Wu L."/>
            <person name="Ma J."/>
        </authorList>
    </citation>
    <scope>NUCLEOTIDE SEQUENCE [LARGE SCALE GENOMIC DNA]</scope>
    <source>
        <strain evidence="3">JCM 3369</strain>
    </source>
</reference>
<evidence type="ECO:0000313" key="2">
    <source>
        <dbReference type="EMBL" id="MFC6885146.1"/>
    </source>
</evidence>
<evidence type="ECO:0000313" key="3">
    <source>
        <dbReference type="Proteomes" id="UP001596380"/>
    </source>
</evidence>
<dbReference type="InterPro" id="IPR050583">
    <property type="entry name" value="Mycobacterial_A85_antigen"/>
</dbReference>
<evidence type="ECO:0000256" key="1">
    <source>
        <dbReference type="SAM" id="MobiDB-lite"/>
    </source>
</evidence>
<organism evidence="2 3">
    <name type="scientific">Actinomadura yumaensis</name>
    <dbReference type="NCBI Taxonomy" id="111807"/>
    <lineage>
        <taxon>Bacteria</taxon>
        <taxon>Bacillati</taxon>
        <taxon>Actinomycetota</taxon>
        <taxon>Actinomycetes</taxon>
        <taxon>Streptosporangiales</taxon>
        <taxon>Thermomonosporaceae</taxon>
        <taxon>Actinomadura</taxon>
    </lineage>
</organism>
<sequence>MASIAAGGPAAARAPNADDGATVVGERRRGPRVLDLAVRSPVLADVAHVRLLVPPGWSRDASRTWPALWLLHGGPGPNDHTAWTAHTDLERLTAELQIIVVMPDGGSCGNYTDWWNRGGGGPPKWETFHLTELRQILERGYRAGTQRAIAGNGAGGTGALAYAARHRGLFRAAASFSGAPHTLHRDPRALDVADVVELSVAVADPDADWTDVWGDPERQRIVWRQHNPYDLADRLSGVRLYIASGDGEPGPYDPAPGTDPDVLESLARTVTARFTAKLDQLGIPASTHLYRGTHTWPYWRRELRAALPLLVSELA</sequence>
<protein>
    <submittedName>
        <fullName evidence="2">Alpha/beta hydrolase</fullName>
    </submittedName>
</protein>
<dbReference type="EMBL" id="JBHSXS010000034">
    <property type="protein sequence ID" value="MFC6885146.1"/>
    <property type="molecule type" value="Genomic_DNA"/>
</dbReference>
<dbReference type="GO" id="GO:0016787">
    <property type="term" value="F:hydrolase activity"/>
    <property type="evidence" value="ECO:0007669"/>
    <property type="project" value="UniProtKB-KW"/>
</dbReference>
<name>A0ABW2CVY7_9ACTN</name>
<dbReference type="InterPro" id="IPR029058">
    <property type="entry name" value="AB_hydrolase_fold"/>
</dbReference>
<dbReference type="Proteomes" id="UP001596380">
    <property type="component" value="Unassembled WGS sequence"/>
</dbReference>
<keyword evidence="2" id="KW-0378">Hydrolase</keyword>
<dbReference type="SUPFAM" id="SSF53474">
    <property type="entry name" value="alpha/beta-Hydrolases"/>
    <property type="match status" value="1"/>
</dbReference>
<feature type="compositionally biased region" description="Low complexity" evidence="1">
    <location>
        <begin position="1"/>
        <end position="21"/>
    </location>
</feature>
<dbReference type="InterPro" id="IPR000801">
    <property type="entry name" value="Esterase-like"/>
</dbReference>
<dbReference type="PANTHER" id="PTHR48098:SF1">
    <property type="entry name" value="DIACYLGLYCEROL ACYLTRANSFERASE_MYCOLYLTRANSFERASE AG85A"/>
    <property type="match status" value="1"/>
</dbReference>
<accession>A0ABW2CVY7</accession>
<dbReference type="Pfam" id="PF00756">
    <property type="entry name" value="Esterase"/>
    <property type="match status" value="1"/>
</dbReference>
<gene>
    <name evidence="2" type="ORF">ACFQKB_35695</name>
</gene>
<feature type="region of interest" description="Disordered" evidence="1">
    <location>
        <begin position="1"/>
        <end position="24"/>
    </location>
</feature>
<dbReference type="Gene3D" id="3.40.50.1820">
    <property type="entry name" value="alpha/beta hydrolase"/>
    <property type="match status" value="1"/>
</dbReference>
<comment type="caution">
    <text evidence="2">The sequence shown here is derived from an EMBL/GenBank/DDBJ whole genome shotgun (WGS) entry which is preliminary data.</text>
</comment>
<proteinExistence type="predicted"/>